<sequence length="132" mass="15227">MSKQYSILSASTVNTYLLQQFLSYISLEFEENLFNTYSDAVQLMTLHASKGLEFSQVFIIGLEEGICSNYVSLTNKELLEEERRLIYVGITRAMHKLTISYSETRYIYGKETVIQLPSRFVNELPIDCLKVC</sequence>
<evidence type="ECO:0000256" key="5">
    <source>
        <dbReference type="ARBA" id="ARBA00034923"/>
    </source>
</evidence>
<dbReference type="InterPro" id="IPR014017">
    <property type="entry name" value="DNA_helicase_UvrD-like_C"/>
</dbReference>
<gene>
    <name evidence="7" type="ORF">M9394_01275</name>
</gene>
<dbReference type="PANTHER" id="PTHR11070">
    <property type="entry name" value="UVRD / RECB / PCRA DNA HELICASE FAMILY MEMBER"/>
    <property type="match status" value="1"/>
</dbReference>
<keyword evidence="4 7" id="KW-0067">ATP-binding</keyword>
<feature type="domain" description="UvrD-like helicase C-terminal" evidence="6">
    <location>
        <begin position="14"/>
        <end position="103"/>
    </location>
</feature>
<dbReference type="RefSeq" id="WP_250250178.1">
    <property type="nucleotide sequence ID" value="NZ_CP097751.1"/>
</dbReference>
<evidence type="ECO:0000256" key="3">
    <source>
        <dbReference type="ARBA" id="ARBA00022806"/>
    </source>
</evidence>
<dbReference type="GO" id="GO:0043138">
    <property type="term" value="F:3'-5' DNA helicase activity"/>
    <property type="evidence" value="ECO:0007669"/>
    <property type="project" value="TreeGrafter"/>
</dbReference>
<protein>
    <recommendedName>
        <fullName evidence="5">DNA 3'-5' helicase II</fullName>
    </recommendedName>
</protein>
<dbReference type="EMBL" id="CP097751">
    <property type="protein sequence ID" value="URJ27757.1"/>
    <property type="molecule type" value="Genomic_DNA"/>
</dbReference>
<evidence type="ECO:0000313" key="8">
    <source>
        <dbReference type="Proteomes" id="UP001056323"/>
    </source>
</evidence>
<dbReference type="GO" id="GO:0005829">
    <property type="term" value="C:cytosol"/>
    <property type="evidence" value="ECO:0007669"/>
    <property type="project" value="TreeGrafter"/>
</dbReference>
<dbReference type="GO" id="GO:0016787">
    <property type="term" value="F:hydrolase activity"/>
    <property type="evidence" value="ECO:0007669"/>
    <property type="project" value="UniProtKB-KW"/>
</dbReference>
<dbReference type="AlphaFoldDB" id="A0AAE9L6F3"/>
<keyword evidence="2" id="KW-0378">Hydrolase</keyword>
<dbReference type="GO" id="GO:0033202">
    <property type="term" value="C:DNA helicase complex"/>
    <property type="evidence" value="ECO:0007669"/>
    <property type="project" value="TreeGrafter"/>
</dbReference>
<reference evidence="7" key="1">
    <citation type="submission" date="2022-05" db="EMBL/GenBank/DDBJ databases">
        <title>Impact of host demography and evolutionary history on endosymbiont molecular evolution: a test in carpenter ants (Genus Camponotus) and their Blochmannia endosymbionts.</title>
        <authorList>
            <person name="Manthey J.D."/>
            <person name="Giron J.C."/>
            <person name="Hruska J.P."/>
        </authorList>
    </citation>
    <scope>NUCLEOTIDE SEQUENCE</scope>
    <source>
        <strain evidence="7">C-049</strain>
    </source>
</reference>
<evidence type="ECO:0000256" key="4">
    <source>
        <dbReference type="ARBA" id="ARBA00022840"/>
    </source>
</evidence>
<dbReference type="Proteomes" id="UP001056323">
    <property type="component" value="Chromosome"/>
</dbReference>
<evidence type="ECO:0000256" key="1">
    <source>
        <dbReference type="ARBA" id="ARBA00022741"/>
    </source>
</evidence>
<dbReference type="PANTHER" id="PTHR11070:SF2">
    <property type="entry name" value="ATP-DEPENDENT DNA HELICASE SRS2"/>
    <property type="match status" value="1"/>
</dbReference>
<dbReference type="InterPro" id="IPR027417">
    <property type="entry name" value="P-loop_NTPase"/>
</dbReference>
<dbReference type="Gene3D" id="3.40.50.300">
    <property type="entry name" value="P-loop containing nucleotide triphosphate hydrolases"/>
    <property type="match status" value="1"/>
</dbReference>
<dbReference type="GO" id="GO:0000725">
    <property type="term" value="P:recombinational repair"/>
    <property type="evidence" value="ECO:0007669"/>
    <property type="project" value="TreeGrafter"/>
</dbReference>
<dbReference type="Pfam" id="PF13361">
    <property type="entry name" value="UvrD_C"/>
    <property type="match status" value="1"/>
</dbReference>
<accession>A0AAE9L6F3</accession>
<keyword evidence="3" id="KW-0347">Helicase</keyword>
<dbReference type="KEGG" id="bhb:M9394_01275"/>
<dbReference type="SUPFAM" id="SSF52540">
    <property type="entry name" value="P-loop containing nucleoside triphosphate hydrolases"/>
    <property type="match status" value="1"/>
</dbReference>
<name>A0AAE9L6F3_9ENTR</name>
<proteinExistence type="predicted"/>
<organism evidence="7 8">
    <name type="scientific">Candidatus Blochmanniella camponoti</name>
    <dbReference type="NCBI Taxonomy" id="108080"/>
    <lineage>
        <taxon>Bacteria</taxon>
        <taxon>Pseudomonadati</taxon>
        <taxon>Pseudomonadota</taxon>
        <taxon>Gammaproteobacteria</taxon>
        <taxon>Enterobacterales</taxon>
        <taxon>Enterobacteriaceae</taxon>
        <taxon>ant endosymbionts</taxon>
        <taxon>Candidatus Blochmanniella</taxon>
    </lineage>
</organism>
<dbReference type="InterPro" id="IPR000212">
    <property type="entry name" value="DNA_helicase_UvrD/REP"/>
</dbReference>
<evidence type="ECO:0000259" key="6">
    <source>
        <dbReference type="Pfam" id="PF13361"/>
    </source>
</evidence>
<dbReference type="GO" id="GO:0003677">
    <property type="term" value="F:DNA binding"/>
    <property type="evidence" value="ECO:0007669"/>
    <property type="project" value="InterPro"/>
</dbReference>
<keyword evidence="1" id="KW-0547">Nucleotide-binding</keyword>
<dbReference type="GO" id="GO:0005524">
    <property type="term" value="F:ATP binding"/>
    <property type="evidence" value="ECO:0007669"/>
    <property type="project" value="UniProtKB-KW"/>
</dbReference>
<evidence type="ECO:0000256" key="2">
    <source>
        <dbReference type="ARBA" id="ARBA00022801"/>
    </source>
</evidence>
<evidence type="ECO:0000313" key="7">
    <source>
        <dbReference type="EMBL" id="URJ27757.1"/>
    </source>
</evidence>